<accession>A0A4Y2RXH9</accession>
<protein>
    <recommendedName>
        <fullName evidence="3">Reverse transcriptase domain-containing protein</fullName>
    </recommendedName>
</protein>
<evidence type="ECO:0000313" key="1">
    <source>
        <dbReference type="EMBL" id="GBN80403.1"/>
    </source>
</evidence>
<dbReference type="InterPro" id="IPR052560">
    <property type="entry name" value="RdDP_mobile_element"/>
</dbReference>
<dbReference type="AlphaFoldDB" id="A0A4Y2RXH9"/>
<dbReference type="OrthoDB" id="6437148at2759"/>
<reference evidence="1 2" key="1">
    <citation type="journal article" date="2019" name="Sci. Rep.">
        <title>Orb-weaving spider Araneus ventricosus genome elucidates the spidroin gene catalogue.</title>
        <authorList>
            <person name="Kono N."/>
            <person name="Nakamura H."/>
            <person name="Ohtoshi R."/>
            <person name="Moran D.A.P."/>
            <person name="Shinohara A."/>
            <person name="Yoshida Y."/>
            <person name="Fujiwara M."/>
            <person name="Mori M."/>
            <person name="Tomita M."/>
            <person name="Arakawa K."/>
        </authorList>
    </citation>
    <scope>NUCLEOTIDE SEQUENCE [LARGE SCALE GENOMIC DNA]</scope>
</reference>
<dbReference type="Proteomes" id="UP000499080">
    <property type="component" value="Unassembled WGS sequence"/>
</dbReference>
<keyword evidence="2" id="KW-1185">Reference proteome</keyword>
<name>A0A4Y2RXH9_ARAVE</name>
<evidence type="ECO:0008006" key="3">
    <source>
        <dbReference type="Google" id="ProtNLM"/>
    </source>
</evidence>
<proteinExistence type="predicted"/>
<comment type="caution">
    <text evidence="1">The sequence shown here is derived from an EMBL/GenBank/DDBJ whole genome shotgun (WGS) entry which is preliminary data.</text>
</comment>
<gene>
    <name evidence="1" type="ORF">AVEN_155615_1</name>
</gene>
<evidence type="ECO:0000313" key="2">
    <source>
        <dbReference type="Proteomes" id="UP000499080"/>
    </source>
</evidence>
<dbReference type="PANTHER" id="PTHR36688:SF1">
    <property type="entry name" value="ENDONUCLEASE_EXONUCLEASE_PHOSPHATASE DOMAIN-CONTAINING PROTEIN"/>
    <property type="match status" value="1"/>
</dbReference>
<dbReference type="EMBL" id="BGPR01018883">
    <property type="protein sequence ID" value="GBN80403.1"/>
    <property type="molecule type" value="Genomic_DNA"/>
</dbReference>
<organism evidence="1 2">
    <name type="scientific">Araneus ventricosus</name>
    <name type="common">Orbweaver spider</name>
    <name type="synonym">Epeira ventricosa</name>
    <dbReference type="NCBI Taxonomy" id="182803"/>
    <lineage>
        <taxon>Eukaryota</taxon>
        <taxon>Metazoa</taxon>
        <taxon>Ecdysozoa</taxon>
        <taxon>Arthropoda</taxon>
        <taxon>Chelicerata</taxon>
        <taxon>Arachnida</taxon>
        <taxon>Araneae</taxon>
        <taxon>Araneomorphae</taxon>
        <taxon>Entelegynae</taxon>
        <taxon>Araneoidea</taxon>
        <taxon>Araneidae</taxon>
        <taxon>Araneus</taxon>
    </lineage>
</organism>
<dbReference type="PANTHER" id="PTHR36688">
    <property type="entry name" value="ENDO/EXONUCLEASE/PHOSPHATASE DOMAIN-CONTAINING PROTEIN"/>
    <property type="match status" value="1"/>
</dbReference>
<sequence>MQHIFKQFPFLRIELFNTCLKLAKFPDPLKVGNIILFHKQGKSKTEASSYRPISLLPTIGKVLKNSSPNVSIFTSRRATDLAIFSTDSMRENQQKLPSRNSWIPSTRGRQVVITYWCFRSTLRVPLTIFSTTQLYLTLTIHRIQAFTDDFALVSHAPTRVQLESQINESIAKFSTWTNKNQLQISADKINYLLISKLVREPTIRCQGERIKRAHAIKYLGVYIDEKRNWNTHLKAQSTRATRLYQNLLKIAGNSWGVPLKVVWCLEPTVQIARKLSTIQLPFPLAISSAYRKPPQQFCSSCWVPLLFIYNYKEKLVAEHSSDLNFVLQMSMISIPVKLKKTLPDGQHIHLSI</sequence>